<sequence>MEKSGLESAEIRKRANTTTHNAKTTEKSAYVSKSDTNTYRTTNQEGAAHVIKSAGLAMETSKVESVVRNQAEAKLNQLEHSEPAGTIRISYKLLKMTAGTGTVKSNWRSIEEEQFSSKLQCSEIEEISCWIETKRNRESVVMMSSYILEEAMSSKDDVITISKEHCTHLGRRRFSLDKRRKDLYSLSNGYIQTEAYILREAPLKRRLKKRQLGLRLADEKNYRGRTQEDEAVDNHSREELIVVSTAESSLAC</sequence>
<proteinExistence type="predicted"/>
<evidence type="ECO:0000256" key="1">
    <source>
        <dbReference type="SAM" id="MobiDB-lite"/>
    </source>
</evidence>
<keyword evidence="3" id="KW-1185">Reference proteome</keyword>
<evidence type="ECO:0000313" key="2">
    <source>
        <dbReference type="EMBL" id="KZV19238.1"/>
    </source>
</evidence>
<feature type="compositionally biased region" description="Basic and acidic residues" evidence="1">
    <location>
        <begin position="1"/>
        <end position="13"/>
    </location>
</feature>
<reference evidence="2 3" key="1">
    <citation type="journal article" date="2015" name="Proc. Natl. Acad. Sci. U.S.A.">
        <title>The resurrection genome of Boea hygrometrica: A blueprint for survival of dehydration.</title>
        <authorList>
            <person name="Xiao L."/>
            <person name="Yang G."/>
            <person name="Zhang L."/>
            <person name="Yang X."/>
            <person name="Zhao S."/>
            <person name="Ji Z."/>
            <person name="Zhou Q."/>
            <person name="Hu M."/>
            <person name="Wang Y."/>
            <person name="Chen M."/>
            <person name="Xu Y."/>
            <person name="Jin H."/>
            <person name="Xiao X."/>
            <person name="Hu G."/>
            <person name="Bao F."/>
            <person name="Hu Y."/>
            <person name="Wan P."/>
            <person name="Li L."/>
            <person name="Deng X."/>
            <person name="Kuang T."/>
            <person name="Xiang C."/>
            <person name="Zhu J.K."/>
            <person name="Oliver M.J."/>
            <person name="He Y."/>
        </authorList>
    </citation>
    <scope>NUCLEOTIDE SEQUENCE [LARGE SCALE GENOMIC DNA]</scope>
    <source>
        <strain evidence="3">cv. XS01</strain>
    </source>
</reference>
<gene>
    <name evidence="2" type="ORF">F511_20974</name>
</gene>
<dbReference type="Proteomes" id="UP000250235">
    <property type="component" value="Unassembled WGS sequence"/>
</dbReference>
<feature type="region of interest" description="Disordered" evidence="1">
    <location>
        <begin position="1"/>
        <end position="41"/>
    </location>
</feature>
<feature type="compositionally biased region" description="Polar residues" evidence="1">
    <location>
        <begin position="31"/>
        <end position="41"/>
    </location>
</feature>
<accession>A0A2Z7ABZ5</accession>
<name>A0A2Z7ABZ5_9LAMI</name>
<organism evidence="2 3">
    <name type="scientific">Dorcoceras hygrometricum</name>
    <dbReference type="NCBI Taxonomy" id="472368"/>
    <lineage>
        <taxon>Eukaryota</taxon>
        <taxon>Viridiplantae</taxon>
        <taxon>Streptophyta</taxon>
        <taxon>Embryophyta</taxon>
        <taxon>Tracheophyta</taxon>
        <taxon>Spermatophyta</taxon>
        <taxon>Magnoliopsida</taxon>
        <taxon>eudicotyledons</taxon>
        <taxon>Gunneridae</taxon>
        <taxon>Pentapetalae</taxon>
        <taxon>asterids</taxon>
        <taxon>lamiids</taxon>
        <taxon>Lamiales</taxon>
        <taxon>Gesneriaceae</taxon>
        <taxon>Didymocarpoideae</taxon>
        <taxon>Trichosporeae</taxon>
        <taxon>Loxocarpinae</taxon>
        <taxon>Dorcoceras</taxon>
    </lineage>
</organism>
<dbReference type="AlphaFoldDB" id="A0A2Z7ABZ5"/>
<dbReference type="EMBL" id="KV016747">
    <property type="protein sequence ID" value="KZV19238.1"/>
    <property type="molecule type" value="Genomic_DNA"/>
</dbReference>
<protein>
    <submittedName>
        <fullName evidence="2">Uncharacterized protein</fullName>
    </submittedName>
</protein>
<evidence type="ECO:0000313" key="3">
    <source>
        <dbReference type="Proteomes" id="UP000250235"/>
    </source>
</evidence>